<evidence type="ECO:0000313" key="3">
    <source>
        <dbReference type="Proteomes" id="UP000663888"/>
    </source>
</evidence>
<sequence length="428" mass="48412">MSLLFGLSQVVATVPRPSTTNMESTPVEVTNLRALGSYNWIEEEVPTIAIPGRPAVWRDQTVPIHLREELGTPFFDENIARKCGFPLQPDLLAIEVCQAADPDFDLANEKIDIVTNRNNLRKLLSFANQGNRGRERYLDNFRIDVQLALNGRTMILTRYEAPRPGTNTPGRQQNHGSQRNNGPPRNNQSGFIGYDHIFERMCTQVLPIINAVDSSGGDVSLRPVGYHRIVRYDLLGLRFLVRSRVDAMSNGLSRSQPELFSQSEVDDLVQALQNTRLESELVEESPPQLQGEESGLQYVNFGEQVPQDLLMDIKLAPNGNVKWENVYPQFFLSQTPKLKVAARTAAAGSKYVTRLTTYDQNLLQAEHVRQAQRFRNLVAVLNHMREIIQAHGSHSRPLAFVWTQPGDMMVYNIEQRGEYLSNEGLDRF</sequence>
<dbReference type="EMBL" id="CAJMWX010000849">
    <property type="protein sequence ID" value="CAE6435167.1"/>
    <property type="molecule type" value="Genomic_DNA"/>
</dbReference>
<accession>A0A8H2XUG2</accession>
<dbReference type="Proteomes" id="UP000663888">
    <property type="component" value="Unassembled WGS sequence"/>
</dbReference>
<organism evidence="2 3">
    <name type="scientific">Rhizoctonia solani</name>
    <dbReference type="NCBI Taxonomy" id="456999"/>
    <lineage>
        <taxon>Eukaryota</taxon>
        <taxon>Fungi</taxon>
        <taxon>Dikarya</taxon>
        <taxon>Basidiomycota</taxon>
        <taxon>Agaricomycotina</taxon>
        <taxon>Agaricomycetes</taxon>
        <taxon>Cantharellales</taxon>
        <taxon>Ceratobasidiaceae</taxon>
        <taxon>Rhizoctonia</taxon>
    </lineage>
</organism>
<gene>
    <name evidence="2" type="ORF">RDB_LOCUS41043</name>
</gene>
<comment type="caution">
    <text evidence="2">The sequence shown here is derived from an EMBL/GenBank/DDBJ whole genome shotgun (WGS) entry which is preliminary data.</text>
</comment>
<dbReference type="PANTHER" id="PTHR35179:SF2">
    <property type="entry name" value="START DOMAIN-CONTAINING PROTEIN"/>
    <property type="match status" value="1"/>
</dbReference>
<evidence type="ECO:0000313" key="2">
    <source>
        <dbReference type="EMBL" id="CAE6435167.1"/>
    </source>
</evidence>
<proteinExistence type="predicted"/>
<feature type="region of interest" description="Disordered" evidence="1">
    <location>
        <begin position="159"/>
        <end position="190"/>
    </location>
</feature>
<protein>
    <recommendedName>
        <fullName evidence="4">Geranylgeranyl pyrophosphate synthetase</fullName>
    </recommendedName>
</protein>
<name>A0A8H2XUG2_9AGAM</name>
<evidence type="ECO:0000256" key="1">
    <source>
        <dbReference type="SAM" id="MobiDB-lite"/>
    </source>
</evidence>
<evidence type="ECO:0008006" key="4">
    <source>
        <dbReference type="Google" id="ProtNLM"/>
    </source>
</evidence>
<feature type="compositionally biased region" description="Polar residues" evidence="1">
    <location>
        <begin position="165"/>
        <end position="190"/>
    </location>
</feature>
<dbReference type="AlphaFoldDB" id="A0A8H2XUG2"/>
<dbReference type="PANTHER" id="PTHR35179">
    <property type="entry name" value="PROTEIN CBG02620"/>
    <property type="match status" value="1"/>
</dbReference>
<reference evidence="2" key="1">
    <citation type="submission" date="2021-01" db="EMBL/GenBank/DDBJ databases">
        <authorList>
            <person name="Kaushik A."/>
        </authorList>
    </citation>
    <scope>NUCLEOTIDE SEQUENCE</scope>
    <source>
        <strain evidence="2">AG4-R118</strain>
    </source>
</reference>